<gene>
    <name evidence="2" type="ORF">CleRT_03840</name>
    <name evidence="3" type="ORF">CleRT_11200</name>
</gene>
<accession>A0ABN4HWI0</accession>
<evidence type="ECO:0000313" key="3">
    <source>
        <dbReference type="EMBL" id="AKQ33773.1"/>
    </source>
</evidence>
<name>A0ABN4HWI0_9COXI</name>
<evidence type="ECO:0000256" key="1">
    <source>
        <dbReference type="SAM" id="Phobius"/>
    </source>
</evidence>
<keyword evidence="1" id="KW-1133">Transmembrane helix</keyword>
<dbReference type="EMBL" id="CP011126">
    <property type="protein sequence ID" value="AKQ33773.1"/>
    <property type="molecule type" value="Genomic_DNA"/>
</dbReference>
<evidence type="ECO:0000313" key="2">
    <source>
        <dbReference type="EMBL" id="AKQ33344.1"/>
    </source>
</evidence>
<keyword evidence="1" id="KW-0812">Transmembrane</keyword>
<dbReference type="Proteomes" id="UP000063965">
    <property type="component" value="Chromosome"/>
</dbReference>
<dbReference type="RefSeq" id="WP_048875000.1">
    <property type="nucleotide sequence ID" value="NZ_CP011126.1"/>
</dbReference>
<proteinExistence type="predicted"/>
<sequence length="200" mass="22634">MNLYHRPVTDSARFLHEELEAIIAHWIGNQRIDKEDFIEIKCRMESGWADYCKKRVSFSDVKRTAEKMANYYERLGYPGHARAILAQLPRENQLSVTGVFQTTVSGEISRNHTRCDSTAQSLLSRAGLPVITGQPVYVSQEGRRNDIEFLSLIVLGLGVAGFILSLTQSISPLGCRAVFVRLEILVIKGVIEHWWKLGFV</sequence>
<organism evidence="3 4">
    <name type="scientific">Candidatus Coxiella mudrowiae</name>
    <dbReference type="NCBI Taxonomy" id="2054173"/>
    <lineage>
        <taxon>Bacteria</taxon>
        <taxon>Pseudomonadati</taxon>
        <taxon>Pseudomonadota</taxon>
        <taxon>Gammaproteobacteria</taxon>
        <taxon>Legionellales</taxon>
        <taxon>Coxiellaceae</taxon>
        <taxon>Coxiella</taxon>
    </lineage>
</organism>
<feature type="transmembrane region" description="Helical" evidence="1">
    <location>
        <begin position="149"/>
        <end position="167"/>
    </location>
</feature>
<dbReference type="EMBL" id="CP011126">
    <property type="protein sequence ID" value="AKQ33344.1"/>
    <property type="molecule type" value="Genomic_DNA"/>
</dbReference>
<keyword evidence="1" id="KW-0472">Membrane</keyword>
<keyword evidence="4" id="KW-1185">Reference proteome</keyword>
<evidence type="ECO:0000313" key="4">
    <source>
        <dbReference type="Proteomes" id="UP000063965"/>
    </source>
</evidence>
<reference evidence="3 4" key="1">
    <citation type="journal article" date="2015" name="Genome Biol. Evol.">
        <title>Distinctive Genome Reduction Rates Revealed by Genomic Analyses of Two Coxiella-Like Endosymbionts in Ticks.</title>
        <authorList>
            <person name="Gottlieb Y."/>
            <person name="Lalzar I."/>
            <person name="Klasson L."/>
        </authorList>
    </citation>
    <scope>NUCLEOTIDE SEQUENCE [LARGE SCALE GENOMIC DNA]</scope>
    <source>
        <strain evidence="3 4">CRt</strain>
    </source>
</reference>
<protein>
    <submittedName>
        <fullName evidence="3">Uncharacterized protein</fullName>
    </submittedName>
</protein>